<proteinExistence type="predicted"/>
<gene>
    <name evidence="1" type="ORF">DXA38_14330</name>
</gene>
<reference evidence="1 2" key="1">
    <citation type="submission" date="2018-08" db="EMBL/GenBank/DDBJ databases">
        <title>A genome reference for cultivated species of the human gut microbiota.</title>
        <authorList>
            <person name="Zou Y."/>
            <person name="Xue W."/>
            <person name="Luo G."/>
        </authorList>
    </citation>
    <scope>NUCLEOTIDE SEQUENCE [LARGE SCALE GENOMIC DNA]</scope>
    <source>
        <strain evidence="1 2">OF01-2LB</strain>
    </source>
</reference>
<dbReference type="InterPro" id="IPR009660">
    <property type="entry name" value="Phage_A500_Gp15"/>
</dbReference>
<organism evidence="1 2">
    <name type="scientific">Clostridium innocuum</name>
    <dbReference type="NCBI Taxonomy" id="1522"/>
    <lineage>
        <taxon>Bacteria</taxon>
        <taxon>Bacillati</taxon>
        <taxon>Bacillota</taxon>
        <taxon>Clostridia</taxon>
        <taxon>Eubacteriales</taxon>
        <taxon>Clostridiaceae</taxon>
        <taxon>Clostridium</taxon>
    </lineage>
</organism>
<sequence length="205" mass="24221">MKRLLLSARLIQNHVVNLLLDDAPDHITVCGQVIPIKTDFRTWIRFENTMLKDCDNEERFKAILDVMNGIYSDIPEFMDQVLWFYQCGIIQSGKGTGRAKRVYDFENDQYMIYSVFRQYYNIDLTTAQLHWWIFKQLFIELPEDSTIKKVMMYRSIRITSSMSPEQRRYYAEMKRIYALPDNRTAEQRAASFATLLAGGMNIKEP</sequence>
<dbReference type="Pfam" id="PF06854">
    <property type="entry name" value="Phage_Gp15"/>
    <property type="match status" value="1"/>
</dbReference>
<accession>A0A3E2VTH4</accession>
<dbReference type="OrthoDB" id="1758052at2"/>
<dbReference type="Proteomes" id="UP000260025">
    <property type="component" value="Unassembled WGS sequence"/>
</dbReference>
<name>A0A3E2VTH4_CLOIN</name>
<evidence type="ECO:0000313" key="2">
    <source>
        <dbReference type="Proteomes" id="UP000260025"/>
    </source>
</evidence>
<evidence type="ECO:0000313" key="1">
    <source>
        <dbReference type="EMBL" id="RGC14152.1"/>
    </source>
</evidence>
<protein>
    <recommendedName>
        <fullName evidence="3">Bacteriophage Gp15 protein</fullName>
    </recommendedName>
</protein>
<comment type="caution">
    <text evidence="1">The sequence shown here is derived from an EMBL/GenBank/DDBJ whole genome shotgun (WGS) entry which is preliminary data.</text>
</comment>
<evidence type="ECO:0008006" key="3">
    <source>
        <dbReference type="Google" id="ProtNLM"/>
    </source>
</evidence>
<dbReference type="EMBL" id="QVEV01000023">
    <property type="protein sequence ID" value="RGC14152.1"/>
    <property type="molecule type" value="Genomic_DNA"/>
</dbReference>
<dbReference type="AlphaFoldDB" id="A0A3E2VTH4"/>